<feature type="transmembrane region" description="Helical" evidence="1">
    <location>
        <begin position="275"/>
        <end position="294"/>
    </location>
</feature>
<feature type="transmembrane region" description="Helical" evidence="1">
    <location>
        <begin position="202"/>
        <end position="223"/>
    </location>
</feature>
<protein>
    <recommendedName>
        <fullName evidence="4">Permease</fullName>
    </recommendedName>
</protein>
<feature type="transmembrane region" description="Helical" evidence="1">
    <location>
        <begin position="327"/>
        <end position="348"/>
    </location>
</feature>
<sequence length="453" mass="48663">MANDAHPDLHRSDRADDFASVRVPLAERRGHSSIFMILFGIVTAFFFLATGGSYFTAYGAWATWLGLAIGFVVLVLLAVVVSRAASSEGLTAELITRACGFGYAGTILTSLIYAVTFIFYTAIEGQILADAAAHLIPLPPIVWYIIAGLIFIPLLWKGTTQLTWLMWLTIPVYVILITVAIVRALGLNGGFPTQIFTAEAPGGMAAGIALSGVLAGLAGTIGLNPIEAADYNRYIHPDKFRRSFWISLVLPYALMFFFAMPLGMFFAAATGDSNPASMFAALLGPLLAVLLAWISQIRINLTNIHLGSIALTSVSNRVRHSEHARKIWTTVICIAAIPLMAIDIVQYILPFLAFNGVFLLAWVGCVVSDLLIVRRLLGIVPRELVFERERVRSINPVGPTALVTAVVIGSVLLFAPGLGPVSSFAAYIGFGVAVVVQAVMARATNGKYYVKGA</sequence>
<dbReference type="PANTHER" id="PTHR30569:SF0">
    <property type="entry name" value="CYTOSINE PERMEASE"/>
    <property type="match status" value="1"/>
</dbReference>
<dbReference type="Proteomes" id="UP000664382">
    <property type="component" value="Unassembled WGS sequence"/>
</dbReference>
<keyword evidence="1" id="KW-1133">Transmembrane helix</keyword>
<organism evidence="2 3">
    <name type="scientific">Leucobacter weissii</name>
    <dbReference type="NCBI Taxonomy" id="1983706"/>
    <lineage>
        <taxon>Bacteria</taxon>
        <taxon>Bacillati</taxon>
        <taxon>Actinomycetota</taxon>
        <taxon>Actinomycetes</taxon>
        <taxon>Micrococcales</taxon>
        <taxon>Microbacteriaceae</taxon>
        <taxon>Leucobacter</taxon>
    </lineage>
</organism>
<proteinExistence type="predicted"/>
<reference evidence="2" key="1">
    <citation type="submission" date="2021-03" db="EMBL/GenBank/DDBJ databases">
        <title>Leucobacter chromiisoli sp. nov., isolated from chromium-containing soil of chemical plant.</title>
        <authorList>
            <person name="Xu Z."/>
        </authorList>
    </citation>
    <scope>NUCLEOTIDE SEQUENCE</scope>
    <source>
        <strain evidence="2">S27</strain>
    </source>
</reference>
<feature type="transmembrane region" description="Helical" evidence="1">
    <location>
        <begin position="354"/>
        <end position="373"/>
    </location>
</feature>
<feature type="transmembrane region" description="Helical" evidence="1">
    <location>
        <begin position="61"/>
        <end position="81"/>
    </location>
</feature>
<feature type="transmembrane region" description="Helical" evidence="1">
    <location>
        <begin position="421"/>
        <end position="441"/>
    </location>
</feature>
<feature type="transmembrane region" description="Helical" evidence="1">
    <location>
        <begin position="34"/>
        <end position="55"/>
    </location>
</feature>
<evidence type="ECO:0008006" key="4">
    <source>
        <dbReference type="Google" id="ProtNLM"/>
    </source>
</evidence>
<comment type="caution">
    <text evidence="2">The sequence shown here is derived from an EMBL/GenBank/DDBJ whole genome shotgun (WGS) entry which is preliminary data.</text>
</comment>
<feature type="transmembrane region" description="Helical" evidence="1">
    <location>
        <begin position="101"/>
        <end position="123"/>
    </location>
</feature>
<name>A0A939MIU8_9MICO</name>
<accession>A0A939MIU8</accession>
<feature type="transmembrane region" description="Helical" evidence="1">
    <location>
        <begin position="162"/>
        <end position="182"/>
    </location>
</feature>
<evidence type="ECO:0000256" key="1">
    <source>
        <dbReference type="SAM" id="Phobius"/>
    </source>
</evidence>
<feature type="transmembrane region" description="Helical" evidence="1">
    <location>
        <begin position="135"/>
        <end position="155"/>
    </location>
</feature>
<dbReference type="GO" id="GO:0015209">
    <property type="term" value="F:cytosine transmembrane transporter activity"/>
    <property type="evidence" value="ECO:0007669"/>
    <property type="project" value="InterPro"/>
</dbReference>
<gene>
    <name evidence="2" type="ORF">J4H92_07205</name>
</gene>
<dbReference type="PANTHER" id="PTHR30569">
    <property type="entry name" value="CYTOSINE TRANSPORTER CODB"/>
    <property type="match status" value="1"/>
</dbReference>
<dbReference type="RefSeq" id="WP_208097494.1">
    <property type="nucleotide sequence ID" value="NZ_JAGDYM010000007.1"/>
</dbReference>
<dbReference type="Gene3D" id="1.10.4160.10">
    <property type="entry name" value="Hydantoin permease"/>
    <property type="match status" value="1"/>
</dbReference>
<dbReference type="EMBL" id="JAGDYM010000007">
    <property type="protein sequence ID" value="MBO1901739.1"/>
    <property type="molecule type" value="Genomic_DNA"/>
</dbReference>
<evidence type="ECO:0000313" key="2">
    <source>
        <dbReference type="EMBL" id="MBO1901739.1"/>
    </source>
</evidence>
<keyword evidence="1" id="KW-0812">Transmembrane</keyword>
<feature type="transmembrane region" description="Helical" evidence="1">
    <location>
        <begin position="394"/>
        <end position="415"/>
    </location>
</feature>
<evidence type="ECO:0000313" key="3">
    <source>
        <dbReference type="Proteomes" id="UP000664382"/>
    </source>
</evidence>
<keyword evidence="3" id="KW-1185">Reference proteome</keyword>
<dbReference type="GO" id="GO:0005886">
    <property type="term" value="C:plasma membrane"/>
    <property type="evidence" value="ECO:0007669"/>
    <property type="project" value="TreeGrafter"/>
</dbReference>
<keyword evidence="1" id="KW-0472">Membrane</keyword>
<feature type="transmembrane region" description="Helical" evidence="1">
    <location>
        <begin position="244"/>
        <end position="269"/>
    </location>
</feature>
<dbReference type="AlphaFoldDB" id="A0A939MIU8"/>
<dbReference type="InterPro" id="IPR030191">
    <property type="entry name" value="CodB"/>
</dbReference>